<feature type="transmembrane region" description="Helical" evidence="6">
    <location>
        <begin position="41"/>
        <end position="66"/>
    </location>
</feature>
<keyword evidence="4 6" id="KW-1133">Transmembrane helix</keyword>
<evidence type="ECO:0000256" key="6">
    <source>
        <dbReference type="SAM" id="Phobius"/>
    </source>
</evidence>
<feature type="transmembrane region" description="Helical" evidence="6">
    <location>
        <begin position="73"/>
        <end position="91"/>
    </location>
</feature>
<protein>
    <submittedName>
        <fullName evidence="7">LysE family translocator</fullName>
    </submittedName>
</protein>
<keyword evidence="5 6" id="KW-0472">Membrane</keyword>
<reference evidence="7" key="1">
    <citation type="submission" date="2022-06" db="EMBL/GenBank/DDBJ databases">
        <title>Sneathiella actinostolidae sp. nov., isolated from a sea anemonein the Western Pacific Ocean.</title>
        <authorList>
            <person name="Wei M.J."/>
        </authorList>
    </citation>
    <scope>NUCLEOTIDE SEQUENCE</scope>
    <source>
        <strain evidence="7">PHK-P5</strain>
    </source>
</reference>
<evidence type="ECO:0000256" key="5">
    <source>
        <dbReference type="ARBA" id="ARBA00023136"/>
    </source>
</evidence>
<evidence type="ECO:0000256" key="2">
    <source>
        <dbReference type="ARBA" id="ARBA00022475"/>
    </source>
</evidence>
<keyword evidence="3 6" id="KW-0812">Transmembrane</keyword>
<evidence type="ECO:0000313" key="7">
    <source>
        <dbReference type="EMBL" id="USG62645.1"/>
    </source>
</evidence>
<dbReference type="PANTHER" id="PTHR30086:SF20">
    <property type="entry name" value="ARGININE EXPORTER PROTEIN ARGO-RELATED"/>
    <property type="match status" value="1"/>
</dbReference>
<dbReference type="RefSeq" id="WP_251936612.1">
    <property type="nucleotide sequence ID" value="NZ_CP098747.1"/>
</dbReference>
<keyword evidence="8" id="KW-1185">Reference proteome</keyword>
<evidence type="ECO:0000256" key="3">
    <source>
        <dbReference type="ARBA" id="ARBA00022692"/>
    </source>
</evidence>
<dbReference type="InterPro" id="IPR001123">
    <property type="entry name" value="LeuE-type"/>
</dbReference>
<proteinExistence type="predicted"/>
<dbReference type="Pfam" id="PF01810">
    <property type="entry name" value="LysE"/>
    <property type="match status" value="1"/>
</dbReference>
<gene>
    <name evidence="7" type="ORF">NBZ79_06600</name>
</gene>
<name>A0ABY4W633_9PROT</name>
<dbReference type="Proteomes" id="UP001056291">
    <property type="component" value="Chromosome"/>
</dbReference>
<evidence type="ECO:0000256" key="1">
    <source>
        <dbReference type="ARBA" id="ARBA00004651"/>
    </source>
</evidence>
<evidence type="ECO:0000313" key="8">
    <source>
        <dbReference type="Proteomes" id="UP001056291"/>
    </source>
</evidence>
<sequence>MEFGKIALIAMFAISMVGSPGPVNMALMASGASFGYRRSLPFLVGSISGFLLVCLAVALGLGSLFVTFPTLQVVFLFVSVLYIIYLAFKVATASPEIDDRSSNPGYLAGVILHPLNPKAWVTIIAAYSQFVSPTTSYVGQVITIMLIFAAVSFPLNSIWCYGGNVLRRLVKSTKALRVINIALAILMVVAVTLALLQADILEEYWRANT</sequence>
<feature type="transmembrane region" description="Helical" evidence="6">
    <location>
        <begin position="175"/>
        <end position="196"/>
    </location>
</feature>
<keyword evidence="2" id="KW-1003">Cell membrane</keyword>
<comment type="subcellular location">
    <subcellularLocation>
        <location evidence="1">Cell membrane</location>
        <topology evidence="1">Multi-pass membrane protein</topology>
    </subcellularLocation>
</comment>
<organism evidence="7 8">
    <name type="scientific">Sneathiella marina</name>
    <dbReference type="NCBI Taxonomy" id="2950108"/>
    <lineage>
        <taxon>Bacteria</taxon>
        <taxon>Pseudomonadati</taxon>
        <taxon>Pseudomonadota</taxon>
        <taxon>Alphaproteobacteria</taxon>
        <taxon>Sneathiellales</taxon>
        <taxon>Sneathiellaceae</taxon>
        <taxon>Sneathiella</taxon>
    </lineage>
</organism>
<evidence type="ECO:0000256" key="4">
    <source>
        <dbReference type="ARBA" id="ARBA00022989"/>
    </source>
</evidence>
<dbReference type="PANTHER" id="PTHR30086">
    <property type="entry name" value="ARGININE EXPORTER PROTEIN ARGO"/>
    <property type="match status" value="1"/>
</dbReference>
<accession>A0ABY4W633</accession>
<dbReference type="EMBL" id="CP098747">
    <property type="protein sequence ID" value="USG62645.1"/>
    <property type="molecule type" value="Genomic_DNA"/>
</dbReference>
<feature type="transmembrane region" description="Helical" evidence="6">
    <location>
        <begin position="137"/>
        <end position="163"/>
    </location>
</feature>